<evidence type="ECO:0000313" key="10">
    <source>
        <dbReference type="Proteomes" id="UP001433638"/>
    </source>
</evidence>
<dbReference type="EC" id="2.7.8.8" evidence="9"/>
<proteinExistence type="inferred from homology"/>
<protein>
    <submittedName>
        <fullName evidence="9">CDP-diacylglycerol--serine O-phosphatidyltransferase</fullName>
        <ecNumber evidence="9">2.7.8.8</ecNumber>
    </submittedName>
</protein>
<dbReference type="RefSeq" id="WP_349588745.1">
    <property type="nucleotide sequence ID" value="NZ_JBEFLD010000007.1"/>
</dbReference>
<dbReference type="InterPro" id="IPR025202">
    <property type="entry name" value="PLD-like_dom"/>
</dbReference>
<name>A0ABV1M5X9_9NEIS</name>
<dbReference type="Pfam" id="PF13091">
    <property type="entry name" value="PLDc_2"/>
    <property type="match status" value="2"/>
</dbReference>
<dbReference type="InterPro" id="IPR001736">
    <property type="entry name" value="PLipase_D/transphosphatidylase"/>
</dbReference>
<keyword evidence="10" id="KW-1185">Reference proteome</keyword>
<dbReference type="InterPro" id="IPR016270">
    <property type="entry name" value="PGS1"/>
</dbReference>
<keyword evidence="6" id="KW-0594">Phospholipid biosynthesis</keyword>
<dbReference type="EMBL" id="JBEFLD010000007">
    <property type="protein sequence ID" value="MEQ6291623.1"/>
    <property type="molecule type" value="Genomic_DNA"/>
</dbReference>
<dbReference type="SUPFAM" id="SSF56024">
    <property type="entry name" value="Phospholipase D/nuclease"/>
    <property type="match status" value="2"/>
</dbReference>
<evidence type="ECO:0000313" key="9">
    <source>
        <dbReference type="EMBL" id="MEQ6291623.1"/>
    </source>
</evidence>
<dbReference type="CDD" id="cd09136">
    <property type="entry name" value="PLDc_PSS_G_neg_2"/>
    <property type="match status" value="1"/>
</dbReference>
<keyword evidence="2" id="KW-0444">Lipid biosynthesis</keyword>
<dbReference type="PIRSF" id="PIRSF000850">
    <property type="entry name" value="Phospholipase_D_PSS"/>
    <property type="match status" value="1"/>
</dbReference>
<keyword evidence="5" id="KW-0443">Lipid metabolism</keyword>
<evidence type="ECO:0000256" key="2">
    <source>
        <dbReference type="ARBA" id="ARBA00022516"/>
    </source>
</evidence>
<dbReference type="CDD" id="cd09134">
    <property type="entry name" value="PLDc_PSS_G_neg_1"/>
    <property type="match status" value="1"/>
</dbReference>
<dbReference type="GO" id="GO:0003882">
    <property type="term" value="F:CDP-diacylglycerol-serine O-phosphatidyltransferase activity"/>
    <property type="evidence" value="ECO:0007669"/>
    <property type="project" value="UniProtKB-EC"/>
</dbReference>
<keyword evidence="4" id="KW-0677">Repeat</keyword>
<evidence type="ECO:0000256" key="7">
    <source>
        <dbReference type="ARBA" id="ARBA00023264"/>
    </source>
</evidence>
<keyword evidence="3 9" id="KW-0808">Transferase</keyword>
<evidence type="ECO:0000256" key="1">
    <source>
        <dbReference type="ARBA" id="ARBA00010682"/>
    </source>
</evidence>
<dbReference type="Proteomes" id="UP001433638">
    <property type="component" value="Unassembled WGS sequence"/>
</dbReference>
<accession>A0ABV1M5X9</accession>
<evidence type="ECO:0000256" key="5">
    <source>
        <dbReference type="ARBA" id="ARBA00023098"/>
    </source>
</evidence>
<keyword evidence="7" id="KW-1208">Phospholipid metabolism</keyword>
<reference evidence="9" key="1">
    <citation type="submission" date="2024-06" db="EMBL/GenBank/DDBJ databases">
        <title>Genome sequence of Vogesella sp. MAHUQ-64.</title>
        <authorList>
            <person name="Huq M.A."/>
        </authorList>
    </citation>
    <scope>NUCLEOTIDE SEQUENCE</scope>
    <source>
        <strain evidence="9">MAHUQ-64</strain>
    </source>
</reference>
<dbReference type="Gene3D" id="3.30.870.10">
    <property type="entry name" value="Endonuclease Chain A"/>
    <property type="match status" value="2"/>
</dbReference>
<gene>
    <name evidence="9" type="primary">pssA</name>
    <name evidence="9" type="ORF">ABNW52_13475</name>
</gene>
<evidence type="ECO:0000256" key="4">
    <source>
        <dbReference type="ARBA" id="ARBA00022737"/>
    </source>
</evidence>
<evidence type="ECO:0000256" key="6">
    <source>
        <dbReference type="ARBA" id="ARBA00023209"/>
    </source>
</evidence>
<sequence length="446" mass="51202">MPFFSRKPSLESLPGFAMPADCMQTLHSASAFRQALLELIRSAKVRIHLAALYLQQDEGGEEVLEALYQAASSNPQLDVRLFVDAHRAQRGLIGQGKQAGNAAWYRQRAQQQPLANLAIYGVPAQSKELFGVMHLKGFIIDSDVLYSGASLNNVYLHVGERYRFDRYHLLHHAELADSMSHYLIAQLATDPAVIRLDRPSETDGRTQRQLIRQLRQKLAHTQYRLPPGTHRSTSIHPVCGQGRGNPFNGLLLQLLRQPMRQLVICTPYFNLPRSVLLQIDALLAHGVNVEIIVGDKQANDFYIPPEQAFKVIGCLPYLYEMNLRRFARKRQSYLQNGQLTLRLWKHDGNSYHLKGLWIDQQYMLITGNNLNPRAFNLDLENGLLIHDPQHILQAQITEELTNIRQHTTVLSHYRQLQKLQDYPEKVRKLLGRLGKFRIDRLFYRLL</sequence>
<dbReference type="NCBIfam" id="NF006946">
    <property type="entry name" value="PRK09428.1"/>
    <property type="match status" value="1"/>
</dbReference>
<evidence type="ECO:0000256" key="3">
    <source>
        <dbReference type="ARBA" id="ARBA00022679"/>
    </source>
</evidence>
<comment type="similarity">
    <text evidence="1">Belongs to the CDP-alcohol phosphatidyltransferase class-II family.</text>
</comment>
<dbReference type="PANTHER" id="PTHR12586:SF1">
    <property type="entry name" value="CDP-DIACYLGLYCEROL--GLYCEROL-3-PHOSPHATE 3-PHOSPHATIDYLTRANSFERASE, MITOCHONDRIAL"/>
    <property type="match status" value="1"/>
</dbReference>
<dbReference type="PROSITE" id="PS50035">
    <property type="entry name" value="PLD"/>
    <property type="match status" value="1"/>
</dbReference>
<comment type="caution">
    <text evidence="9">The sequence shown here is derived from an EMBL/GenBank/DDBJ whole genome shotgun (WGS) entry which is preliminary data.</text>
</comment>
<dbReference type="PANTHER" id="PTHR12586">
    <property type="entry name" value="CDP-DIACYLGLYCEROL--SERINE O-PHOSPHATIDYLTRANSFERASE"/>
    <property type="match status" value="1"/>
</dbReference>
<dbReference type="SMART" id="SM00155">
    <property type="entry name" value="PLDc"/>
    <property type="match status" value="2"/>
</dbReference>
<organism evidence="9 10">
    <name type="scientific">Vogesella oryzagri</name>
    <dbReference type="NCBI Taxonomy" id="3160864"/>
    <lineage>
        <taxon>Bacteria</taxon>
        <taxon>Pseudomonadati</taxon>
        <taxon>Pseudomonadota</taxon>
        <taxon>Betaproteobacteria</taxon>
        <taxon>Neisseriales</taxon>
        <taxon>Chromobacteriaceae</taxon>
        <taxon>Vogesella</taxon>
    </lineage>
</organism>
<feature type="domain" description="PLD phosphodiesterase" evidence="8">
    <location>
        <begin position="347"/>
        <end position="374"/>
    </location>
</feature>
<evidence type="ECO:0000259" key="8">
    <source>
        <dbReference type="PROSITE" id="PS50035"/>
    </source>
</evidence>